<keyword evidence="8" id="KW-0844">Vision</keyword>
<dbReference type="Pfam" id="PF00001">
    <property type="entry name" value="7tm_1"/>
    <property type="match status" value="1"/>
</dbReference>
<evidence type="ECO:0000259" key="10">
    <source>
        <dbReference type="PROSITE" id="PS50262"/>
    </source>
</evidence>
<keyword evidence="7" id="KW-0807">Transducer</keyword>
<dbReference type="WBParaSite" id="PSAMB.scaffold13284size2346.g35400.t1">
    <property type="protein sequence ID" value="PSAMB.scaffold13284size2346.g35400.t1"/>
    <property type="gene ID" value="PSAMB.scaffold13284size2346.g35400"/>
</dbReference>
<keyword evidence="2 9" id="KW-0812">Transmembrane</keyword>
<reference evidence="12" key="1">
    <citation type="submission" date="2022-11" db="UniProtKB">
        <authorList>
            <consortium name="WormBaseParasite"/>
        </authorList>
    </citation>
    <scope>IDENTIFICATION</scope>
</reference>
<feature type="transmembrane region" description="Helical" evidence="9">
    <location>
        <begin position="67"/>
        <end position="92"/>
    </location>
</feature>
<dbReference type="PROSITE" id="PS50262">
    <property type="entry name" value="G_PROTEIN_RECEP_F1_2"/>
    <property type="match status" value="1"/>
</dbReference>
<keyword evidence="6" id="KW-0675">Receptor</keyword>
<evidence type="ECO:0000256" key="3">
    <source>
        <dbReference type="ARBA" id="ARBA00022989"/>
    </source>
</evidence>
<keyword evidence="4" id="KW-0297">G-protein coupled receptor</keyword>
<keyword evidence="3 9" id="KW-1133">Transmembrane helix</keyword>
<evidence type="ECO:0000256" key="1">
    <source>
        <dbReference type="ARBA" id="ARBA00004141"/>
    </source>
</evidence>
<feature type="transmembrane region" description="Helical" evidence="9">
    <location>
        <begin position="104"/>
        <end position="124"/>
    </location>
</feature>
<organism evidence="11 12">
    <name type="scientific">Plectus sambesii</name>
    <dbReference type="NCBI Taxonomy" id="2011161"/>
    <lineage>
        <taxon>Eukaryota</taxon>
        <taxon>Metazoa</taxon>
        <taxon>Ecdysozoa</taxon>
        <taxon>Nematoda</taxon>
        <taxon>Chromadorea</taxon>
        <taxon>Plectida</taxon>
        <taxon>Plectina</taxon>
        <taxon>Plectoidea</taxon>
        <taxon>Plectidae</taxon>
        <taxon>Plectus</taxon>
    </lineage>
</organism>
<dbReference type="InterPro" id="IPR000276">
    <property type="entry name" value="GPCR_Rhodpsn"/>
</dbReference>
<dbReference type="AlphaFoldDB" id="A0A914UZ27"/>
<dbReference type="PANTHER" id="PTHR24240">
    <property type="entry name" value="OPSIN"/>
    <property type="match status" value="1"/>
</dbReference>
<dbReference type="GO" id="GO:0004930">
    <property type="term" value="F:G protein-coupled receptor activity"/>
    <property type="evidence" value="ECO:0007669"/>
    <property type="project" value="UniProtKB-KW"/>
</dbReference>
<evidence type="ECO:0000313" key="11">
    <source>
        <dbReference type="Proteomes" id="UP000887566"/>
    </source>
</evidence>
<evidence type="ECO:0000256" key="6">
    <source>
        <dbReference type="ARBA" id="ARBA00023170"/>
    </source>
</evidence>
<dbReference type="InterPro" id="IPR017452">
    <property type="entry name" value="GPCR_Rhodpsn_7TM"/>
</dbReference>
<dbReference type="SUPFAM" id="SSF81321">
    <property type="entry name" value="Family A G protein-coupled receptor-like"/>
    <property type="match status" value="1"/>
</dbReference>
<dbReference type="Proteomes" id="UP000887566">
    <property type="component" value="Unplaced"/>
</dbReference>
<proteinExistence type="predicted"/>
<evidence type="ECO:0000256" key="2">
    <source>
        <dbReference type="ARBA" id="ARBA00022692"/>
    </source>
</evidence>
<dbReference type="GO" id="GO:0007601">
    <property type="term" value="P:visual perception"/>
    <property type="evidence" value="ECO:0007669"/>
    <property type="project" value="UniProtKB-KW"/>
</dbReference>
<dbReference type="InterPro" id="IPR050125">
    <property type="entry name" value="GPCR_opsins"/>
</dbReference>
<keyword evidence="8" id="KW-0716">Sensory transduction</keyword>
<keyword evidence="11" id="KW-1185">Reference proteome</keyword>
<evidence type="ECO:0000256" key="9">
    <source>
        <dbReference type="SAM" id="Phobius"/>
    </source>
</evidence>
<protein>
    <submittedName>
        <fullName evidence="12">G-protein coupled receptors family 1 profile domain-containing protein</fullName>
    </submittedName>
</protein>
<evidence type="ECO:0000256" key="7">
    <source>
        <dbReference type="ARBA" id="ARBA00023224"/>
    </source>
</evidence>
<evidence type="ECO:0000313" key="12">
    <source>
        <dbReference type="WBParaSite" id="PSAMB.scaffold13284size2346.g35400.t1"/>
    </source>
</evidence>
<sequence>MTQVGVTCTIDWMRRDASYVSYVTALCLVVFVVPLVIAIVLYVHVYNSLRHKRINKFTWAKKGWEGTVMLGCCLTTYIAFSGYAIVVLWPFIADPKNIPKAIHVLPAPMGKLAGLINPIFYIWLNPRLCASIKRMLGLSYDASLVQPIAGEEMIWIDNGQLSVRSKDEHRAGGLDLAENSPLTLAHIEA</sequence>
<feature type="transmembrane region" description="Helical" evidence="9">
    <location>
        <begin position="19"/>
        <end position="46"/>
    </location>
</feature>
<comment type="subcellular location">
    <subcellularLocation>
        <location evidence="1">Membrane</location>
        <topology evidence="1">Multi-pass membrane protein</topology>
    </subcellularLocation>
</comment>
<accession>A0A914UZ27</accession>
<evidence type="ECO:0000256" key="4">
    <source>
        <dbReference type="ARBA" id="ARBA00023040"/>
    </source>
</evidence>
<evidence type="ECO:0000256" key="8">
    <source>
        <dbReference type="ARBA" id="ARBA00023305"/>
    </source>
</evidence>
<dbReference type="GO" id="GO:0016020">
    <property type="term" value="C:membrane"/>
    <property type="evidence" value="ECO:0007669"/>
    <property type="project" value="UniProtKB-SubCell"/>
</dbReference>
<feature type="domain" description="G-protein coupled receptors family 1 profile" evidence="10">
    <location>
        <begin position="1"/>
        <end position="121"/>
    </location>
</feature>
<dbReference type="Gene3D" id="1.20.1070.10">
    <property type="entry name" value="Rhodopsin 7-helix transmembrane proteins"/>
    <property type="match status" value="1"/>
</dbReference>
<evidence type="ECO:0000256" key="5">
    <source>
        <dbReference type="ARBA" id="ARBA00023136"/>
    </source>
</evidence>
<name>A0A914UZ27_9BILA</name>
<keyword evidence="5 9" id="KW-0472">Membrane</keyword>